<evidence type="ECO:0000259" key="2">
    <source>
        <dbReference type="Pfam" id="PF13840"/>
    </source>
</evidence>
<dbReference type="Pfam" id="PF13840">
    <property type="entry name" value="ACT_7"/>
    <property type="match status" value="1"/>
</dbReference>
<sequence>MQTISDLQQLISEMNPILHPELWVYCTIEAPDITPELITQSFALVRESESITLITTVEQAANLGFVDVEPFQRIELQVYSSLEAVGLTAAVSQCLKEHNISANVVAAYHHDHILLPKRDAQKALTALLDLTEQKTVR</sequence>
<organism evidence="3 4">
    <name type="scientific">Planctobacterium marinum</name>
    <dbReference type="NCBI Taxonomy" id="1631968"/>
    <lineage>
        <taxon>Bacteria</taxon>
        <taxon>Pseudomonadati</taxon>
        <taxon>Pseudomonadota</taxon>
        <taxon>Gammaproteobacteria</taxon>
        <taxon>Alteromonadales</taxon>
        <taxon>Alteromonadaceae</taxon>
        <taxon>Planctobacterium</taxon>
    </lineage>
</organism>
<feature type="domain" description="DUF2241" evidence="1">
    <location>
        <begin position="4"/>
        <end position="67"/>
    </location>
</feature>
<accession>A0AA48HHT6</accession>
<dbReference type="InterPro" id="IPR018717">
    <property type="entry name" value="DUF2241"/>
</dbReference>
<dbReference type="KEGG" id="pmaw:MACH26_10800"/>
<feature type="domain" description="CASTOR ACT" evidence="2">
    <location>
        <begin position="76"/>
        <end position="127"/>
    </location>
</feature>
<dbReference type="PANTHER" id="PTHR39199:SF1">
    <property type="entry name" value="BLR5128 PROTEIN"/>
    <property type="match status" value="1"/>
</dbReference>
<dbReference type="EMBL" id="AP027272">
    <property type="protein sequence ID" value="BDX05559.1"/>
    <property type="molecule type" value="Genomic_DNA"/>
</dbReference>
<dbReference type="Pfam" id="PF10000">
    <property type="entry name" value="ACT_3"/>
    <property type="match status" value="1"/>
</dbReference>
<dbReference type="Gene3D" id="3.30.2130.10">
    <property type="entry name" value="VC0802-like"/>
    <property type="match status" value="1"/>
</dbReference>
<dbReference type="InterPro" id="IPR045865">
    <property type="entry name" value="ACT-like_dom_sf"/>
</dbReference>
<dbReference type="InterPro" id="IPR027795">
    <property type="entry name" value="CASTOR_ACT_dom"/>
</dbReference>
<protein>
    <submittedName>
        <fullName evidence="3">Transporter</fullName>
    </submittedName>
</protein>
<dbReference type="SUPFAM" id="SSF55021">
    <property type="entry name" value="ACT-like"/>
    <property type="match status" value="2"/>
</dbReference>
<dbReference type="AlphaFoldDB" id="A0AA48HHT6"/>
<evidence type="ECO:0000259" key="1">
    <source>
        <dbReference type="Pfam" id="PF10000"/>
    </source>
</evidence>
<gene>
    <name evidence="3" type="ORF">MACH26_10800</name>
</gene>
<keyword evidence="4" id="KW-1185">Reference proteome</keyword>
<dbReference type="PANTHER" id="PTHR39199">
    <property type="entry name" value="BLR5128 PROTEIN"/>
    <property type="match status" value="1"/>
</dbReference>
<evidence type="ECO:0000313" key="4">
    <source>
        <dbReference type="Proteomes" id="UP001333710"/>
    </source>
</evidence>
<dbReference type="RefSeq" id="WP_338291538.1">
    <property type="nucleotide sequence ID" value="NZ_AP027272.1"/>
</dbReference>
<name>A0AA48HHT6_9ALTE</name>
<proteinExistence type="predicted"/>
<evidence type="ECO:0000313" key="3">
    <source>
        <dbReference type="EMBL" id="BDX05559.1"/>
    </source>
</evidence>
<reference evidence="3" key="1">
    <citation type="submission" date="2023-01" db="EMBL/GenBank/DDBJ databases">
        <title>Complete genome sequence of Planctobacterium marinum strain Dej080120_11.</title>
        <authorList>
            <person name="Ueki S."/>
            <person name="Maruyama F."/>
        </authorList>
    </citation>
    <scope>NUCLEOTIDE SEQUENCE</scope>
    <source>
        <strain evidence="3">Dej080120_11</strain>
    </source>
</reference>
<dbReference type="Proteomes" id="UP001333710">
    <property type="component" value="Chromosome"/>
</dbReference>